<protein>
    <submittedName>
        <fullName evidence="1">Uncharacterized protein</fullName>
    </submittedName>
</protein>
<keyword evidence="2" id="KW-1185">Reference proteome</keyword>
<gene>
    <name evidence="1" type="ORF">GGE06_008157</name>
</gene>
<dbReference type="RefSeq" id="WP_184933123.1">
    <property type="nucleotide sequence ID" value="NZ_JACHJY010000017.1"/>
</dbReference>
<dbReference type="EMBL" id="JACHJY010000017">
    <property type="protein sequence ID" value="MBB4987185.1"/>
    <property type="molecule type" value="Genomic_DNA"/>
</dbReference>
<organism evidence="1 2">
    <name type="scientific">Streptomyces nymphaeiformis</name>
    <dbReference type="NCBI Taxonomy" id="2663842"/>
    <lineage>
        <taxon>Bacteria</taxon>
        <taxon>Bacillati</taxon>
        <taxon>Actinomycetota</taxon>
        <taxon>Actinomycetes</taxon>
        <taxon>Kitasatosporales</taxon>
        <taxon>Streptomycetaceae</taxon>
        <taxon>Streptomyces</taxon>
    </lineage>
</organism>
<evidence type="ECO:0000313" key="1">
    <source>
        <dbReference type="EMBL" id="MBB4987185.1"/>
    </source>
</evidence>
<proteinExistence type="predicted"/>
<evidence type="ECO:0000313" key="2">
    <source>
        <dbReference type="Proteomes" id="UP000582643"/>
    </source>
</evidence>
<comment type="caution">
    <text evidence="1">The sequence shown here is derived from an EMBL/GenBank/DDBJ whole genome shotgun (WGS) entry which is preliminary data.</text>
</comment>
<accession>A0A7W7XG68</accession>
<reference evidence="1 2" key="1">
    <citation type="submission" date="2020-08" db="EMBL/GenBank/DDBJ databases">
        <title>Genomic Encyclopedia of Type Strains, Phase III (KMG-III): the genomes of soil and plant-associated and newly described type strains.</title>
        <authorList>
            <person name="Whitman W."/>
        </authorList>
    </citation>
    <scope>NUCLEOTIDE SEQUENCE [LARGE SCALE GENOMIC DNA]</scope>
    <source>
        <strain evidence="1 2">SFB5A</strain>
    </source>
</reference>
<name>A0A7W7XG68_9ACTN</name>
<dbReference type="Proteomes" id="UP000582643">
    <property type="component" value="Unassembled WGS sequence"/>
</dbReference>
<dbReference type="AlphaFoldDB" id="A0A7W7XG68"/>
<sequence>MVVSELVRAELGRVDWASLECGCGDSAEHVPLLIEAIITAETPRDMIGYTLDDHVEADTIIFECTPPTVGVIMAALTGDLSSLARDVLLQTLLFVAAGSSGDEPDPEGEGLGGGCRRHAQEGFWQLVQIGLTGSAEDAETVADICEYFRLGGDKAAFYQAQLRARMRSKTKRGRRT</sequence>